<dbReference type="KEGG" id="doa:AXF15_04720"/>
<dbReference type="PANTHER" id="PTHR30520:SF6">
    <property type="entry name" value="FORMATE_NITRATE FAMILY TRANSPORTER (EUROFUNG)"/>
    <property type="match status" value="1"/>
</dbReference>
<dbReference type="PANTHER" id="PTHR30520">
    <property type="entry name" value="FORMATE TRANSPORTER-RELATED"/>
    <property type="match status" value="1"/>
</dbReference>
<dbReference type="PROSITE" id="PS01006">
    <property type="entry name" value="FORMATE_NITRITE_TP_2"/>
    <property type="match status" value="1"/>
</dbReference>
<comment type="similarity">
    <text evidence="5">Belongs to the FNT transporter (TC 1.A.16) family.</text>
</comment>
<evidence type="ECO:0000256" key="1">
    <source>
        <dbReference type="ARBA" id="ARBA00004141"/>
    </source>
</evidence>
<organism evidence="7 8">
    <name type="scientific">Desulfomicrobium orale DSM 12838</name>
    <dbReference type="NCBI Taxonomy" id="888061"/>
    <lineage>
        <taxon>Bacteria</taxon>
        <taxon>Pseudomonadati</taxon>
        <taxon>Thermodesulfobacteriota</taxon>
        <taxon>Desulfovibrionia</taxon>
        <taxon>Desulfovibrionales</taxon>
        <taxon>Desulfomicrobiaceae</taxon>
        <taxon>Desulfomicrobium</taxon>
    </lineage>
</organism>
<dbReference type="OrthoDB" id="9786493at2"/>
<feature type="transmembrane region" description="Helical" evidence="6">
    <location>
        <begin position="67"/>
        <end position="90"/>
    </location>
</feature>
<proteinExistence type="inferred from homology"/>
<dbReference type="Gene3D" id="1.20.1080.10">
    <property type="entry name" value="Glycerol uptake facilitator protein"/>
    <property type="match status" value="1"/>
</dbReference>
<feature type="transmembrane region" description="Helical" evidence="6">
    <location>
        <begin position="155"/>
        <end position="177"/>
    </location>
</feature>
<keyword evidence="4 6" id="KW-0472">Membrane</keyword>
<dbReference type="GO" id="GO:0005886">
    <property type="term" value="C:plasma membrane"/>
    <property type="evidence" value="ECO:0007669"/>
    <property type="project" value="TreeGrafter"/>
</dbReference>
<gene>
    <name evidence="7" type="ORF">AXF15_04720</name>
</gene>
<keyword evidence="3 6" id="KW-1133">Transmembrane helix</keyword>
<dbReference type="EMBL" id="CP014230">
    <property type="protein sequence ID" value="AMD92480.1"/>
    <property type="molecule type" value="Genomic_DNA"/>
</dbReference>
<reference evidence="8" key="1">
    <citation type="submission" date="2016-02" db="EMBL/GenBank/DDBJ databases">
        <authorList>
            <person name="Holder M.E."/>
            <person name="Ajami N.J."/>
            <person name="Petrosino J.F."/>
        </authorList>
    </citation>
    <scope>NUCLEOTIDE SEQUENCE [LARGE SCALE GENOMIC DNA]</scope>
    <source>
        <strain evidence="8">DSM 12838</strain>
    </source>
</reference>
<dbReference type="InterPro" id="IPR000292">
    <property type="entry name" value="For/NO2_transpt"/>
</dbReference>
<evidence type="ECO:0000313" key="8">
    <source>
        <dbReference type="Proteomes" id="UP000063964"/>
    </source>
</evidence>
<evidence type="ECO:0000313" key="7">
    <source>
        <dbReference type="EMBL" id="AMD92480.1"/>
    </source>
</evidence>
<dbReference type="GO" id="GO:0015499">
    <property type="term" value="F:formate transmembrane transporter activity"/>
    <property type="evidence" value="ECO:0007669"/>
    <property type="project" value="TreeGrafter"/>
</dbReference>
<feature type="transmembrane region" description="Helical" evidence="6">
    <location>
        <begin position="111"/>
        <end position="135"/>
    </location>
</feature>
<evidence type="ECO:0008006" key="9">
    <source>
        <dbReference type="Google" id="ProtNLM"/>
    </source>
</evidence>
<dbReference type="PROSITE" id="PS01005">
    <property type="entry name" value="FORMATE_NITRITE_TP_1"/>
    <property type="match status" value="1"/>
</dbReference>
<feature type="transmembrane region" description="Helical" evidence="6">
    <location>
        <begin position="184"/>
        <end position="203"/>
    </location>
</feature>
<comment type="subcellular location">
    <subcellularLocation>
        <location evidence="1">Membrane</location>
        <topology evidence="1">Multi-pass membrane protein</topology>
    </subcellularLocation>
</comment>
<evidence type="ECO:0000256" key="5">
    <source>
        <dbReference type="ARBA" id="ARBA00049660"/>
    </source>
</evidence>
<dbReference type="STRING" id="888061.AXF15_04720"/>
<accession>A0A109W5R6</accession>
<dbReference type="InterPro" id="IPR024002">
    <property type="entry name" value="For/NO2_transpt_CS"/>
</dbReference>
<dbReference type="InterPro" id="IPR023271">
    <property type="entry name" value="Aquaporin-like"/>
</dbReference>
<feature type="transmembrane region" description="Helical" evidence="6">
    <location>
        <begin position="28"/>
        <end position="55"/>
    </location>
</feature>
<dbReference type="RefSeq" id="WP_066603986.1">
    <property type="nucleotide sequence ID" value="NZ_CP014230.1"/>
</dbReference>
<keyword evidence="2 6" id="KW-0812">Transmembrane</keyword>
<protein>
    <recommendedName>
        <fullName evidence="9">FdhC protein</fullName>
    </recommendedName>
</protein>
<name>A0A109W5R6_9BACT</name>
<feature type="transmembrane region" description="Helical" evidence="6">
    <location>
        <begin position="249"/>
        <end position="270"/>
    </location>
</feature>
<sequence length="276" mass="28987">MATPPLAISLERLGKTMQAKALLPTTRIWLLAMLGGAYIALAGFASTVAACNLLASPDSYGLGRCVAGLLFPVGLILIIVGGGELFTGNCMMTEAVRRKLLNPVDMLRNWLLVYLGNFTGAVLVAGLLFLSGLFVSGKGQVATAIIKTAVDKAKLGGLEALILGIFCNWLVCLAIWLASRSEKAAHKAFLLFFPIWLFVTSGYEHSVANMYYLSAGLLAVLDPPTLAASGLEPGIVEALGVMALTRNMCFVTLGNIVGGAIFVAGAYALAYGQDIP</sequence>
<evidence type="ECO:0000256" key="3">
    <source>
        <dbReference type="ARBA" id="ARBA00022989"/>
    </source>
</evidence>
<dbReference type="Proteomes" id="UP000063964">
    <property type="component" value="Chromosome"/>
</dbReference>
<dbReference type="AlphaFoldDB" id="A0A109W5R6"/>
<evidence type="ECO:0000256" key="2">
    <source>
        <dbReference type="ARBA" id="ARBA00022692"/>
    </source>
</evidence>
<dbReference type="Pfam" id="PF01226">
    <property type="entry name" value="Form_Nir_trans"/>
    <property type="match status" value="1"/>
</dbReference>
<evidence type="ECO:0000256" key="4">
    <source>
        <dbReference type="ARBA" id="ARBA00023136"/>
    </source>
</evidence>
<evidence type="ECO:0000256" key="6">
    <source>
        <dbReference type="SAM" id="Phobius"/>
    </source>
</evidence>
<keyword evidence="8" id="KW-1185">Reference proteome</keyword>